<feature type="domain" description="Sporulation initiation phosphotransferase B C-terminal" evidence="4">
    <location>
        <begin position="59"/>
        <end position="171"/>
    </location>
</feature>
<proteinExistence type="predicted"/>
<dbReference type="EMBL" id="AFEU01000003">
    <property type="protein sequence ID" value="EIJ79027.1"/>
    <property type="molecule type" value="Genomic_DNA"/>
</dbReference>
<evidence type="ECO:0000313" key="5">
    <source>
        <dbReference type="EMBL" id="EIJ79027.1"/>
    </source>
</evidence>
<evidence type="ECO:0000256" key="2">
    <source>
        <dbReference type="ARBA" id="ARBA00022679"/>
    </source>
</evidence>
<keyword evidence="2 5" id="KW-0808">Transferase</keyword>
<protein>
    <submittedName>
        <fullName evidence="5">Sporulation initiation phosphotransferase B</fullName>
    </submittedName>
</protein>
<keyword evidence="3" id="KW-0418">Kinase</keyword>
<evidence type="ECO:0000256" key="1">
    <source>
        <dbReference type="ARBA" id="ARBA00022553"/>
    </source>
</evidence>
<organism evidence="5 6">
    <name type="scientific">Bacillus methanolicus PB1</name>
    <dbReference type="NCBI Taxonomy" id="997296"/>
    <lineage>
        <taxon>Bacteria</taxon>
        <taxon>Bacillati</taxon>
        <taxon>Bacillota</taxon>
        <taxon>Bacilli</taxon>
        <taxon>Bacillales</taxon>
        <taxon>Bacillaceae</taxon>
        <taxon>Bacillus</taxon>
    </lineage>
</organism>
<evidence type="ECO:0000256" key="3">
    <source>
        <dbReference type="ARBA" id="ARBA00022777"/>
    </source>
</evidence>
<dbReference type="Pfam" id="PF14689">
    <property type="entry name" value="SPOB_a"/>
    <property type="match status" value="1"/>
</dbReference>
<dbReference type="SUPFAM" id="SSF55890">
    <property type="entry name" value="Sporulation response regulatory protein Spo0B"/>
    <property type="match status" value="1"/>
</dbReference>
<sequence length="178" mass="20747">MKKDWNTIEALRHVRHDWLNKLQLIKGNLELNKIDRALEIINEIVIEAQHEAKLSNLKITEFASLLLTYNWENHAFQLEYEVMDNMEIPAGNDLFITEWTKSFFSCLNDSIETFHNNYLSVSIEACEKGTCFFFDFSGIIADKEKISAFLAKKYPFLKVEVQEFSDEELALAVFLPNT</sequence>
<reference evidence="5 6" key="1">
    <citation type="journal article" date="2012" name="Appl. Environ. Microbiol.">
        <title>Genome Sequence of Thermotolerant Bacillus methanolicus: Features and Regulation Related to Methylotrophy and Production of L-Lysine and L-Glutamate from Methanol.</title>
        <authorList>
            <person name="Heggeset T.M."/>
            <person name="Krog A."/>
            <person name="Balzer S."/>
            <person name="Wentzel A."/>
            <person name="Ellingsen T.E."/>
            <person name="Brautaset T."/>
        </authorList>
    </citation>
    <scope>NUCLEOTIDE SEQUENCE [LARGE SCALE GENOMIC DNA]</scope>
    <source>
        <strain evidence="5 6">PB1</strain>
    </source>
</reference>
<dbReference type="SMART" id="SM01317">
    <property type="entry name" value="SPOB_ab"/>
    <property type="match status" value="1"/>
</dbReference>
<accession>I3DXQ6</accession>
<dbReference type="RefSeq" id="WP_004438288.1">
    <property type="nucleotide sequence ID" value="NZ_AFEU01000003.1"/>
</dbReference>
<comment type="caution">
    <text evidence="5">The sequence shown here is derived from an EMBL/GenBank/DDBJ whole genome shotgun (WGS) entry which is preliminary data.</text>
</comment>
<name>I3DXQ6_BACMT</name>
<dbReference type="STRING" id="997296.PB1_15754"/>
<keyword evidence="1" id="KW-0597">Phosphoprotein</keyword>
<dbReference type="Gene3D" id="3.30.565.30">
    <property type="entry name" value="Sporulation initiation phosphotransferase B (SpoOB), C-terminal domain"/>
    <property type="match status" value="1"/>
</dbReference>
<dbReference type="InterPro" id="IPR037100">
    <property type="entry name" value="Spo0B_C_sf"/>
</dbReference>
<dbReference type="OrthoDB" id="2375606at2"/>
<dbReference type="InterPro" id="IPR016122">
    <property type="entry name" value="SpoOB_C"/>
</dbReference>
<dbReference type="InterPro" id="IPR039506">
    <property type="entry name" value="SPOB_a"/>
</dbReference>
<evidence type="ECO:0000259" key="4">
    <source>
        <dbReference type="SMART" id="SM01317"/>
    </source>
</evidence>
<evidence type="ECO:0000313" key="6">
    <source>
        <dbReference type="Proteomes" id="UP000010523"/>
    </source>
</evidence>
<dbReference type="eggNOG" id="COG3290">
    <property type="taxonomic scope" value="Bacteria"/>
</dbReference>
<gene>
    <name evidence="5" type="ORF">PB1_15754</name>
</gene>
<dbReference type="Pfam" id="PF14682">
    <property type="entry name" value="SPOB_ab"/>
    <property type="match status" value="1"/>
</dbReference>
<dbReference type="AlphaFoldDB" id="I3DXQ6"/>
<dbReference type="Gene3D" id="1.10.287.130">
    <property type="match status" value="1"/>
</dbReference>
<dbReference type="PATRIC" id="fig|997296.3.peg.3320"/>
<keyword evidence="6" id="KW-1185">Reference proteome</keyword>
<dbReference type="InterPro" id="IPR016120">
    <property type="entry name" value="Sig_transdc_His_kin_SpoOB"/>
</dbReference>
<dbReference type="GO" id="GO:0000155">
    <property type="term" value="F:phosphorelay sensor kinase activity"/>
    <property type="evidence" value="ECO:0007669"/>
    <property type="project" value="InterPro"/>
</dbReference>
<dbReference type="Proteomes" id="UP000010523">
    <property type="component" value="Unassembled WGS sequence"/>
</dbReference>